<sequence>RILTGDNLMERGMVGPFWCPLCKEVAETLIHLFLQCPFVTSLWNILADWISVTWNFSMNLVDTLRGWKRSVTDTQDFNKFPQDMPFPFLKRNAGFVHLSLPKEHNIFSDFVQNAFRNGGYHHQ</sequence>
<feature type="non-terminal residue" evidence="2">
    <location>
        <position position="123"/>
    </location>
</feature>
<dbReference type="Proteomes" id="UP000824469">
    <property type="component" value="Unassembled WGS sequence"/>
</dbReference>
<dbReference type="AlphaFoldDB" id="A0AA38FB14"/>
<evidence type="ECO:0000313" key="3">
    <source>
        <dbReference type="Proteomes" id="UP000824469"/>
    </source>
</evidence>
<dbReference type="Pfam" id="PF13966">
    <property type="entry name" value="zf-RVT"/>
    <property type="match status" value="1"/>
</dbReference>
<reference evidence="2 3" key="1">
    <citation type="journal article" date="2021" name="Nat. Plants">
        <title>The Taxus genome provides insights into paclitaxel biosynthesis.</title>
        <authorList>
            <person name="Xiong X."/>
            <person name="Gou J."/>
            <person name="Liao Q."/>
            <person name="Li Y."/>
            <person name="Zhou Q."/>
            <person name="Bi G."/>
            <person name="Li C."/>
            <person name="Du R."/>
            <person name="Wang X."/>
            <person name="Sun T."/>
            <person name="Guo L."/>
            <person name="Liang H."/>
            <person name="Lu P."/>
            <person name="Wu Y."/>
            <person name="Zhang Z."/>
            <person name="Ro D.K."/>
            <person name="Shang Y."/>
            <person name="Huang S."/>
            <person name="Yan J."/>
        </authorList>
    </citation>
    <scope>NUCLEOTIDE SEQUENCE [LARGE SCALE GENOMIC DNA]</scope>
    <source>
        <strain evidence="2">Ta-2019</strain>
    </source>
</reference>
<protein>
    <recommendedName>
        <fullName evidence="1">Reverse transcriptase zinc-binding domain-containing protein</fullName>
    </recommendedName>
</protein>
<name>A0AA38FB14_TAXCH</name>
<keyword evidence="3" id="KW-1185">Reference proteome</keyword>
<evidence type="ECO:0000259" key="1">
    <source>
        <dbReference type="Pfam" id="PF13966"/>
    </source>
</evidence>
<gene>
    <name evidence="2" type="ORF">KI387_030806</name>
</gene>
<comment type="caution">
    <text evidence="2">The sequence shown here is derived from an EMBL/GenBank/DDBJ whole genome shotgun (WGS) entry which is preliminary data.</text>
</comment>
<dbReference type="InterPro" id="IPR026960">
    <property type="entry name" value="RVT-Znf"/>
</dbReference>
<organism evidence="2 3">
    <name type="scientific">Taxus chinensis</name>
    <name type="common">Chinese yew</name>
    <name type="synonym">Taxus wallichiana var. chinensis</name>
    <dbReference type="NCBI Taxonomy" id="29808"/>
    <lineage>
        <taxon>Eukaryota</taxon>
        <taxon>Viridiplantae</taxon>
        <taxon>Streptophyta</taxon>
        <taxon>Embryophyta</taxon>
        <taxon>Tracheophyta</taxon>
        <taxon>Spermatophyta</taxon>
        <taxon>Pinopsida</taxon>
        <taxon>Pinidae</taxon>
        <taxon>Conifers II</taxon>
        <taxon>Cupressales</taxon>
        <taxon>Taxaceae</taxon>
        <taxon>Taxus</taxon>
    </lineage>
</organism>
<evidence type="ECO:0000313" key="2">
    <source>
        <dbReference type="EMBL" id="KAH9299124.1"/>
    </source>
</evidence>
<feature type="domain" description="Reverse transcriptase zinc-binding" evidence="1">
    <location>
        <begin position="1"/>
        <end position="43"/>
    </location>
</feature>
<proteinExistence type="predicted"/>
<feature type="non-terminal residue" evidence="2">
    <location>
        <position position="1"/>
    </location>
</feature>
<accession>A0AA38FB14</accession>
<dbReference type="EMBL" id="JAHRHJ020000010">
    <property type="protein sequence ID" value="KAH9299124.1"/>
    <property type="molecule type" value="Genomic_DNA"/>
</dbReference>